<feature type="compositionally biased region" description="Basic residues" evidence="1">
    <location>
        <begin position="52"/>
        <end position="63"/>
    </location>
</feature>
<evidence type="ECO:0000256" key="1">
    <source>
        <dbReference type="SAM" id="MobiDB-lite"/>
    </source>
</evidence>
<dbReference type="Proteomes" id="UP000006693">
    <property type="component" value="Chromosome 1"/>
</dbReference>
<dbReference type="AlphaFoldDB" id="A0A0H2WE77"/>
<gene>
    <name evidence="2" type="ordered locus">BMA1525</name>
</gene>
<reference evidence="2 3" key="1">
    <citation type="journal article" date="2004" name="Proc. Natl. Acad. Sci. U.S.A.">
        <title>Structural flexibility in the Burkholderia mallei genome.</title>
        <authorList>
            <person name="Nierman W.C."/>
            <person name="DeShazer D."/>
            <person name="Kim H.S."/>
            <person name="Tettelin H."/>
            <person name="Nelson K.E."/>
            <person name="Feldblyum T."/>
            <person name="Ulrich R.L."/>
            <person name="Ronning C.M."/>
            <person name="Brinkac L.M."/>
            <person name="Daugherty S.C."/>
            <person name="Davidsen T.D."/>
            <person name="Deboy R.T."/>
            <person name="Dimitrov G."/>
            <person name="Dodson R.J."/>
            <person name="Durkin A.S."/>
            <person name="Gwinn M.L."/>
            <person name="Haft D.H."/>
            <person name="Khouri H."/>
            <person name="Kolonay J.F."/>
            <person name="Madupu R."/>
            <person name="Mohammoud Y."/>
            <person name="Nelson W.C."/>
            <person name="Radune D."/>
            <person name="Romero C.M."/>
            <person name="Sarria S."/>
            <person name="Selengut J."/>
            <person name="Shamblin C."/>
            <person name="Sullivan S.A."/>
            <person name="White O."/>
            <person name="Yu Y."/>
            <person name="Zafar N."/>
            <person name="Zhou L."/>
            <person name="Fraser C.M."/>
        </authorList>
    </citation>
    <scope>NUCLEOTIDE SEQUENCE [LARGE SCALE GENOMIC DNA]</scope>
    <source>
        <strain evidence="2 3">ATCC 23344</strain>
    </source>
</reference>
<dbReference type="KEGG" id="bma:BMA1525"/>
<keyword evidence="3" id="KW-1185">Reference proteome</keyword>
<accession>A0A0H2WE77</accession>
<protein>
    <submittedName>
        <fullName evidence="2">Uncharacterized protein</fullName>
    </submittedName>
</protein>
<dbReference type="EMBL" id="CP000010">
    <property type="protein sequence ID" value="AAU47727.1"/>
    <property type="molecule type" value="Genomic_DNA"/>
</dbReference>
<feature type="region of interest" description="Disordered" evidence="1">
    <location>
        <begin position="52"/>
        <end position="96"/>
    </location>
</feature>
<organism evidence="2 3">
    <name type="scientific">Burkholderia mallei (strain ATCC 23344)</name>
    <dbReference type="NCBI Taxonomy" id="243160"/>
    <lineage>
        <taxon>Bacteria</taxon>
        <taxon>Pseudomonadati</taxon>
        <taxon>Pseudomonadota</taxon>
        <taxon>Betaproteobacteria</taxon>
        <taxon>Burkholderiales</taxon>
        <taxon>Burkholderiaceae</taxon>
        <taxon>Burkholderia</taxon>
        <taxon>pseudomallei group</taxon>
    </lineage>
</organism>
<dbReference type="HOGENOM" id="CLU_169482_0_0_4"/>
<feature type="compositionally biased region" description="Basic and acidic residues" evidence="1">
    <location>
        <begin position="71"/>
        <end position="82"/>
    </location>
</feature>
<proteinExistence type="predicted"/>
<sequence>MAWPAPGAGATFASRPAGMPPAVFRRAVCRGMSAAWAASYVSCIPRAGHVRRIRRTHPAHPARTRATPAETKPDRKRLEPGSERFGAQTAKPLFVL</sequence>
<evidence type="ECO:0000313" key="3">
    <source>
        <dbReference type="Proteomes" id="UP000006693"/>
    </source>
</evidence>
<name>A0A0H2WE77_BURMA</name>
<evidence type="ECO:0000313" key="2">
    <source>
        <dbReference type="EMBL" id="AAU47727.1"/>
    </source>
</evidence>